<gene>
    <name evidence="14 18" type="primary">rnhB</name>
    <name evidence="18" type="ORF">ATOP_10410</name>
</gene>
<evidence type="ECO:0000256" key="7">
    <source>
        <dbReference type="ARBA" id="ARBA00019179"/>
    </source>
</evidence>
<dbReference type="GO" id="GO:0030145">
    <property type="term" value="F:manganese ion binding"/>
    <property type="evidence" value="ECO:0007669"/>
    <property type="project" value="UniProtKB-UniRule"/>
</dbReference>
<reference evidence="18" key="1">
    <citation type="journal article" date="2022" name="Int. J. Syst. Evol. Microbiol.">
        <title>Granulimonas faecalis gen. nov., sp. nov., and Leptogranulimonas caecicola gen. nov., sp. nov., novel lactate-producing Atopobiaceae bacteria isolated from mouse intestines, and an emended description of the family Atopobiaceae.</title>
        <authorList>
            <person name="Morinaga K."/>
            <person name="Kusada H."/>
            <person name="Sakamoto S."/>
            <person name="Murakami T."/>
            <person name="Toyoda A."/>
            <person name="Mori H."/>
            <person name="Meng X.Y."/>
            <person name="Takashino M."/>
            <person name="Murotomi K."/>
            <person name="Tamaki H."/>
        </authorList>
    </citation>
    <scope>NUCLEOTIDE SEQUENCE</scope>
    <source>
        <strain evidence="18">OPF53</strain>
    </source>
</reference>
<comment type="cofactor">
    <cofactor evidence="14 15">
        <name>Mn(2+)</name>
        <dbReference type="ChEBI" id="CHEBI:29035"/>
    </cofactor>
    <cofactor evidence="14 15">
        <name>Mg(2+)</name>
        <dbReference type="ChEBI" id="CHEBI:18420"/>
    </cofactor>
    <text evidence="14 15">Manganese or magnesium. Binds 1 divalent metal ion per monomer in the absence of substrate. May bind a second metal ion after substrate binding.</text>
</comment>
<proteinExistence type="inferred from homology"/>
<dbReference type="Pfam" id="PF01351">
    <property type="entry name" value="RNase_HII"/>
    <property type="match status" value="1"/>
</dbReference>
<evidence type="ECO:0000256" key="14">
    <source>
        <dbReference type="HAMAP-Rule" id="MF_00052"/>
    </source>
</evidence>
<organism evidence="18 19">
    <name type="scientific">Granulimonas faecalis</name>
    <dbReference type="NCBI Taxonomy" id="2894155"/>
    <lineage>
        <taxon>Bacteria</taxon>
        <taxon>Bacillati</taxon>
        <taxon>Actinomycetota</taxon>
        <taxon>Coriobacteriia</taxon>
        <taxon>Coriobacteriales</taxon>
        <taxon>Kribbibacteriaceae</taxon>
        <taxon>Granulimonas</taxon>
    </lineage>
</organism>
<evidence type="ECO:0000256" key="3">
    <source>
        <dbReference type="ARBA" id="ARBA00004065"/>
    </source>
</evidence>
<feature type="domain" description="RNase H type-2" evidence="17">
    <location>
        <begin position="69"/>
        <end position="251"/>
    </location>
</feature>
<dbReference type="CDD" id="cd07182">
    <property type="entry name" value="RNase_HII_bacteria_HII_like"/>
    <property type="match status" value="1"/>
</dbReference>
<dbReference type="InterPro" id="IPR012337">
    <property type="entry name" value="RNaseH-like_sf"/>
</dbReference>
<dbReference type="PANTHER" id="PTHR10954">
    <property type="entry name" value="RIBONUCLEASE H2 SUBUNIT A"/>
    <property type="match status" value="1"/>
</dbReference>
<dbReference type="GO" id="GO:0006298">
    <property type="term" value="P:mismatch repair"/>
    <property type="evidence" value="ECO:0007669"/>
    <property type="project" value="TreeGrafter"/>
</dbReference>
<feature type="binding site" evidence="14 15">
    <location>
        <position position="167"/>
    </location>
    <ligand>
        <name>a divalent metal cation</name>
        <dbReference type="ChEBI" id="CHEBI:60240"/>
    </ligand>
</feature>
<dbReference type="GO" id="GO:0005737">
    <property type="term" value="C:cytoplasm"/>
    <property type="evidence" value="ECO:0007669"/>
    <property type="project" value="UniProtKB-SubCell"/>
</dbReference>
<evidence type="ECO:0000256" key="11">
    <source>
        <dbReference type="ARBA" id="ARBA00022759"/>
    </source>
</evidence>
<keyword evidence="10 14" id="KW-0479">Metal-binding</keyword>
<comment type="cofactor">
    <cofactor evidence="2">
        <name>Mg(2+)</name>
        <dbReference type="ChEBI" id="CHEBI:18420"/>
    </cofactor>
</comment>
<dbReference type="Proteomes" id="UP001055025">
    <property type="component" value="Unassembled WGS sequence"/>
</dbReference>
<evidence type="ECO:0000256" key="12">
    <source>
        <dbReference type="ARBA" id="ARBA00022801"/>
    </source>
</evidence>
<sequence length="251" mass="26399">MEPASAVARALREAPLEGLEALIEASSDDPRATVASAVARARRRLERERADRERVAGLYRTMDGLAEGGLAVGVDEVGRGPLAGPLVVGAVVLPPEPIVWGIDDSKRLSPAARERLDARIREVATAVSLVWVPPADIDAHGMSACLRRAMGEAVSACGVEPDAVLIDGNPVHAHPRERCLVGGDGRVASIACASIVAKVARDRRMVELDAAYPGYGFASNKGYGSASHIAAIRSLGLTPEHRASFCGRFVD</sequence>
<evidence type="ECO:0000313" key="19">
    <source>
        <dbReference type="Proteomes" id="UP001055025"/>
    </source>
</evidence>
<dbReference type="EMBL" id="BQKC01000001">
    <property type="protein sequence ID" value="GJM55386.1"/>
    <property type="molecule type" value="Genomic_DNA"/>
</dbReference>
<keyword evidence="8 14" id="KW-0963">Cytoplasm</keyword>
<keyword evidence="19" id="KW-1185">Reference proteome</keyword>
<evidence type="ECO:0000256" key="4">
    <source>
        <dbReference type="ARBA" id="ARBA00004496"/>
    </source>
</evidence>
<evidence type="ECO:0000259" key="17">
    <source>
        <dbReference type="PROSITE" id="PS51975"/>
    </source>
</evidence>
<keyword evidence="11 14" id="KW-0255">Endonuclease</keyword>
<dbReference type="InterPro" id="IPR022898">
    <property type="entry name" value="RNase_HII"/>
</dbReference>
<protein>
    <recommendedName>
        <fullName evidence="7 14">Ribonuclease HII</fullName>
        <shortName evidence="14">RNase HII</shortName>
        <ecNumber evidence="6 14">3.1.26.4</ecNumber>
    </recommendedName>
</protein>
<dbReference type="GO" id="GO:0032299">
    <property type="term" value="C:ribonuclease H2 complex"/>
    <property type="evidence" value="ECO:0007669"/>
    <property type="project" value="TreeGrafter"/>
</dbReference>
<comment type="similarity">
    <text evidence="5 14 16">Belongs to the RNase HII family.</text>
</comment>
<comment type="catalytic activity">
    <reaction evidence="1 14 15 16">
        <text>Endonucleolytic cleavage to 5'-phosphomonoester.</text>
        <dbReference type="EC" id="3.1.26.4"/>
    </reaction>
</comment>
<feature type="binding site" evidence="14 15">
    <location>
        <position position="76"/>
    </location>
    <ligand>
        <name>a divalent metal cation</name>
        <dbReference type="ChEBI" id="CHEBI:60240"/>
    </ligand>
</feature>
<dbReference type="GO" id="GO:0043137">
    <property type="term" value="P:DNA replication, removal of RNA primer"/>
    <property type="evidence" value="ECO:0007669"/>
    <property type="project" value="TreeGrafter"/>
</dbReference>
<accession>A0AAV5B1H7</accession>
<evidence type="ECO:0000256" key="10">
    <source>
        <dbReference type="ARBA" id="ARBA00022723"/>
    </source>
</evidence>
<comment type="caution">
    <text evidence="18">The sequence shown here is derived from an EMBL/GenBank/DDBJ whole genome shotgun (WGS) entry which is preliminary data.</text>
</comment>
<dbReference type="RefSeq" id="WP_251163947.1">
    <property type="nucleotide sequence ID" value="NZ_BQKC01000001.1"/>
</dbReference>
<comment type="subcellular location">
    <subcellularLocation>
        <location evidence="4 14">Cytoplasm</location>
    </subcellularLocation>
</comment>
<dbReference type="NCBIfam" id="NF000595">
    <property type="entry name" value="PRK00015.1-3"/>
    <property type="match status" value="1"/>
</dbReference>
<keyword evidence="13 14" id="KW-0464">Manganese</keyword>
<dbReference type="GO" id="GO:0003723">
    <property type="term" value="F:RNA binding"/>
    <property type="evidence" value="ECO:0007669"/>
    <property type="project" value="UniProtKB-UniRule"/>
</dbReference>
<feature type="binding site" evidence="14 15">
    <location>
        <position position="75"/>
    </location>
    <ligand>
        <name>a divalent metal cation</name>
        <dbReference type="ChEBI" id="CHEBI:60240"/>
    </ligand>
</feature>
<dbReference type="PROSITE" id="PS51975">
    <property type="entry name" value="RNASE_H_2"/>
    <property type="match status" value="1"/>
</dbReference>
<dbReference type="InterPro" id="IPR001352">
    <property type="entry name" value="RNase_HII/HIII"/>
</dbReference>
<keyword evidence="9 14" id="KW-0540">Nuclease</keyword>
<evidence type="ECO:0000256" key="1">
    <source>
        <dbReference type="ARBA" id="ARBA00000077"/>
    </source>
</evidence>
<comment type="function">
    <text evidence="3 14 16">Endonuclease that specifically degrades the RNA of RNA-DNA hybrids.</text>
</comment>
<evidence type="ECO:0000256" key="6">
    <source>
        <dbReference type="ARBA" id="ARBA00012180"/>
    </source>
</evidence>
<dbReference type="InterPro" id="IPR036397">
    <property type="entry name" value="RNaseH_sf"/>
</dbReference>
<evidence type="ECO:0000256" key="13">
    <source>
        <dbReference type="ARBA" id="ARBA00023211"/>
    </source>
</evidence>
<dbReference type="AlphaFoldDB" id="A0AAV5B1H7"/>
<evidence type="ECO:0000256" key="5">
    <source>
        <dbReference type="ARBA" id="ARBA00007383"/>
    </source>
</evidence>
<dbReference type="GO" id="GO:0004523">
    <property type="term" value="F:RNA-DNA hybrid ribonuclease activity"/>
    <property type="evidence" value="ECO:0007669"/>
    <property type="project" value="UniProtKB-UniRule"/>
</dbReference>
<evidence type="ECO:0000313" key="18">
    <source>
        <dbReference type="EMBL" id="GJM55386.1"/>
    </source>
</evidence>
<keyword evidence="12 14" id="KW-0378">Hydrolase</keyword>
<evidence type="ECO:0000256" key="15">
    <source>
        <dbReference type="PROSITE-ProRule" id="PRU01319"/>
    </source>
</evidence>
<dbReference type="EC" id="3.1.26.4" evidence="6 14"/>
<evidence type="ECO:0000256" key="2">
    <source>
        <dbReference type="ARBA" id="ARBA00001946"/>
    </source>
</evidence>
<dbReference type="InterPro" id="IPR024567">
    <property type="entry name" value="RNase_HII/HIII_dom"/>
</dbReference>
<evidence type="ECO:0000256" key="16">
    <source>
        <dbReference type="RuleBase" id="RU003515"/>
    </source>
</evidence>
<dbReference type="PANTHER" id="PTHR10954:SF18">
    <property type="entry name" value="RIBONUCLEASE HII"/>
    <property type="match status" value="1"/>
</dbReference>
<name>A0AAV5B1H7_9ACTN</name>
<evidence type="ECO:0000256" key="8">
    <source>
        <dbReference type="ARBA" id="ARBA00022490"/>
    </source>
</evidence>
<dbReference type="HAMAP" id="MF_00052_B">
    <property type="entry name" value="RNase_HII_B"/>
    <property type="match status" value="1"/>
</dbReference>
<dbReference type="SUPFAM" id="SSF53098">
    <property type="entry name" value="Ribonuclease H-like"/>
    <property type="match status" value="1"/>
</dbReference>
<evidence type="ECO:0000256" key="9">
    <source>
        <dbReference type="ARBA" id="ARBA00022722"/>
    </source>
</evidence>
<dbReference type="Gene3D" id="3.30.420.10">
    <property type="entry name" value="Ribonuclease H-like superfamily/Ribonuclease H"/>
    <property type="match status" value="1"/>
</dbReference>